<proteinExistence type="predicted"/>
<evidence type="ECO:0000313" key="2">
    <source>
        <dbReference type="EMBL" id="KKK90102.1"/>
    </source>
</evidence>
<dbReference type="AlphaFoldDB" id="A0A0F8Z8J3"/>
<gene>
    <name evidence="2" type="ORF">LCGC14_2726440</name>
</gene>
<keyword evidence="1" id="KW-1133">Transmembrane helix</keyword>
<keyword evidence="1" id="KW-0472">Membrane</keyword>
<protein>
    <submittedName>
        <fullName evidence="2">Uncharacterized protein</fullName>
    </submittedName>
</protein>
<comment type="caution">
    <text evidence="2">The sequence shown here is derived from an EMBL/GenBank/DDBJ whole genome shotgun (WGS) entry which is preliminary data.</text>
</comment>
<dbReference type="EMBL" id="LAZR01049243">
    <property type="protein sequence ID" value="KKK90102.1"/>
    <property type="molecule type" value="Genomic_DNA"/>
</dbReference>
<name>A0A0F8Z8J3_9ZZZZ</name>
<evidence type="ECO:0000256" key="1">
    <source>
        <dbReference type="SAM" id="Phobius"/>
    </source>
</evidence>
<feature type="transmembrane region" description="Helical" evidence="1">
    <location>
        <begin position="87"/>
        <end position="110"/>
    </location>
</feature>
<reference evidence="2" key="1">
    <citation type="journal article" date="2015" name="Nature">
        <title>Complex archaea that bridge the gap between prokaryotes and eukaryotes.</title>
        <authorList>
            <person name="Spang A."/>
            <person name="Saw J.H."/>
            <person name="Jorgensen S.L."/>
            <person name="Zaremba-Niedzwiedzka K."/>
            <person name="Martijn J."/>
            <person name="Lind A.E."/>
            <person name="van Eijk R."/>
            <person name="Schleper C."/>
            <person name="Guy L."/>
            <person name="Ettema T.J."/>
        </authorList>
    </citation>
    <scope>NUCLEOTIDE SEQUENCE</scope>
</reference>
<organism evidence="2">
    <name type="scientific">marine sediment metagenome</name>
    <dbReference type="NCBI Taxonomy" id="412755"/>
    <lineage>
        <taxon>unclassified sequences</taxon>
        <taxon>metagenomes</taxon>
        <taxon>ecological metagenomes</taxon>
    </lineage>
</organism>
<keyword evidence="1" id="KW-0812">Transmembrane</keyword>
<sequence>MESVNLDWCGGCRAQAYASFGHYKAPDPGCINNEKAFLPSLGRGIGKPMPTQFRPDLIFEEGRSICCGTMSPSLGVKMLFTPFSLPVWNWFGLLVAIVGMILIIPIRGIVRMLMMRARLMEDK</sequence>
<accession>A0A0F8Z8J3</accession>